<evidence type="ECO:0000313" key="3">
    <source>
        <dbReference type="Proteomes" id="UP000263012"/>
    </source>
</evidence>
<sequence length="54" mass="5855">MDTRFLLRWAVAVVLAVIALSLVLGFFAISPPIGGTLGIVLVAIAVYLLMQRRE</sequence>
<accession>A0A343TJK6</accession>
<protein>
    <submittedName>
        <fullName evidence="2">Uncharacterized protein</fullName>
    </submittedName>
</protein>
<organism evidence="2 3">
    <name type="scientific">Halalkaliarchaeum desulfuricum</name>
    <dbReference type="NCBI Taxonomy" id="2055893"/>
    <lineage>
        <taxon>Archaea</taxon>
        <taxon>Methanobacteriati</taxon>
        <taxon>Methanobacteriota</taxon>
        <taxon>Stenosarchaea group</taxon>
        <taxon>Halobacteria</taxon>
        <taxon>Halobacteriales</taxon>
        <taxon>Haloferacaceae</taxon>
        <taxon>Halalkaliarchaeum</taxon>
    </lineage>
</organism>
<dbReference type="KEGG" id="hdf:AArcSl_1649"/>
<dbReference type="AlphaFoldDB" id="A0A343TJK6"/>
<keyword evidence="1" id="KW-1133">Transmembrane helix</keyword>
<keyword evidence="3" id="KW-1185">Reference proteome</keyword>
<dbReference type="EMBL" id="CP025066">
    <property type="protein sequence ID" value="AUX09278.1"/>
    <property type="molecule type" value="Genomic_DNA"/>
</dbReference>
<keyword evidence="1" id="KW-0812">Transmembrane</keyword>
<name>A0A343TJK6_9EURY</name>
<dbReference type="RefSeq" id="WP_154670810.1">
    <property type="nucleotide sequence ID" value="NZ_CP025066.1"/>
</dbReference>
<keyword evidence="1" id="KW-0472">Membrane</keyword>
<evidence type="ECO:0000313" key="2">
    <source>
        <dbReference type="EMBL" id="AUX09278.1"/>
    </source>
</evidence>
<feature type="transmembrane region" description="Helical" evidence="1">
    <location>
        <begin position="7"/>
        <end position="27"/>
    </location>
</feature>
<proteinExistence type="predicted"/>
<dbReference type="Proteomes" id="UP000263012">
    <property type="component" value="Chromosome"/>
</dbReference>
<evidence type="ECO:0000256" key="1">
    <source>
        <dbReference type="SAM" id="Phobius"/>
    </source>
</evidence>
<reference evidence="3" key="1">
    <citation type="submission" date="2017-11" db="EMBL/GenBank/DDBJ databases">
        <title>Phenotypic and genomic properties of facultatively anaerobic sulfur-reducing natronoarchaea from hypersaline soda lakes.</title>
        <authorList>
            <person name="Sorokin D.Y."/>
            <person name="Kublanov I.V."/>
            <person name="Roman P."/>
            <person name="Sinninghe Damste J.S."/>
            <person name="Golyshin P.N."/>
            <person name="Rojo D."/>
            <person name="Ciordia S."/>
            <person name="Mena M.D.C."/>
            <person name="Ferrer M."/>
            <person name="Messina E."/>
            <person name="Smedile F."/>
            <person name="La Spada G."/>
            <person name="La Cono V."/>
            <person name="Yakimov M.M."/>
        </authorList>
    </citation>
    <scope>NUCLEOTIDE SEQUENCE [LARGE SCALE GENOMIC DNA]</scope>
    <source>
        <strain evidence="3">AArc-Sl</strain>
    </source>
</reference>
<gene>
    <name evidence="2" type="ORF">AArcSl_1649</name>
</gene>
<feature type="transmembrane region" description="Helical" evidence="1">
    <location>
        <begin position="33"/>
        <end position="50"/>
    </location>
</feature>
<dbReference type="GeneID" id="42486270"/>